<dbReference type="SUPFAM" id="SSF55144">
    <property type="entry name" value="LigT-like"/>
    <property type="match status" value="1"/>
</dbReference>
<dbReference type="EMBL" id="JANBUW010000059">
    <property type="protein sequence ID" value="KAJ2849774.1"/>
    <property type="molecule type" value="Genomic_DNA"/>
</dbReference>
<dbReference type="PANTHER" id="PTHR28141:SF1">
    <property type="entry name" value="2',3'-CYCLIC-NUCLEOTIDE 3'-PHOSPHODIESTERASE"/>
    <property type="match status" value="1"/>
</dbReference>
<sequence>MSKKYSLWLCPSQDSTAFSFISSIINQFAQSINSPQFSPHLTLFSPIRADTDKEALDQVVEYANKLREHEFTDLSVNIVDVGTGHRFHHCLFLEEMRGPLVDANSIACKHWAAASQSPYRPHVSLVYGEYDTEKLNSLQRQVRAMLPTDMAQVSFKTNKIYVVETSGACAQWYIAGHVTL</sequence>
<protein>
    <recommendedName>
        <fullName evidence="3">2',3'-cyclic-nucleotide 3'-phosphodiesterase</fullName>
    </recommendedName>
</protein>
<evidence type="ECO:0000313" key="2">
    <source>
        <dbReference type="Proteomes" id="UP001139887"/>
    </source>
</evidence>
<dbReference type="GO" id="GO:0004113">
    <property type="term" value="F:2',3'-cyclic-nucleotide 3'-phosphodiesterase activity"/>
    <property type="evidence" value="ECO:0007669"/>
    <property type="project" value="TreeGrafter"/>
</dbReference>
<dbReference type="Gene3D" id="3.90.1140.10">
    <property type="entry name" value="Cyclic phosphodiesterase"/>
    <property type="match status" value="1"/>
</dbReference>
<organism evidence="1 2">
    <name type="scientific">Coemansia brasiliensis</name>
    <dbReference type="NCBI Taxonomy" id="2650707"/>
    <lineage>
        <taxon>Eukaryota</taxon>
        <taxon>Fungi</taxon>
        <taxon>Fungi incertae sedis</taxon>
        <taxon>Zoopagomycota</taxon>
        <taxon>Kickxellomycotina</taxon>
        <taxon>Kickxellomycetes</taxon>
        <taxon>Kickxellales</taxon>
        <taxon>Kickxellaceae</taxon>
        <taxon>Coemansia</taxon>
    </lineage>
</organism>
<evidence type="ECO:0008006" key="3">
    <source>
        <dbReference type="Google" id="ProtNLM"/>
    </source>
</evidence>
<proteinExistence type="predicted"/>
<dbReference type="GO" id="GO:0009187">
    <property type="term" value="P:cyclic nucleotide metabolic process"/>
    <property type="evidence" value="ECO:0007669"/>
    <property type="project" value="TreeGrafter"/>
</dbReference>
<gene>
    <name evidence="1" type="ORF">IWW36_002395</name>
</gene>
<dbReference type="InterPro" id="IPR012386">
    <property type="entry name" value="Cyclic-nucl_3Pdiesterase"/>
</dbReference>
<dbReference type="Pfam" id="PF07823">
    <property type="entry name" value="CPDase"/>
    <property type="match status" value="1"/>
</dbReference>
<accession>A0A9W8LY63</accession>
<evidence type="ECO:0000313" key="1">
    <source>
        <dbReference type="EMBL" id="KAJ2849774.1"/>
    </source>
</evidence>
<reference evidence="1" key="1">
    <citation type="submission" date="2022-07" db="EMBL/GenBank/DDBJ databases">
        <title>Phylogenomic reconstructions and comparative analyses of Kickxellomycotina fungi.</title>
        <authorList>
            <person name="Reynolds N.K."/>
            <person name="Stajich J.E."/>
            <person name="Barry K."/>
            <person name="Grigoriev I.V."/>
            <person name="Crous P."/>
            <person name="Smith M.E."/>
        </authorList>
    </citation>
    <scope>NUCLEOTIDE SEQUENCE</scope>
    <source>
        <strain evidence="1">NRRL 1566</strain>
    </source>
</reference>
<dbReference type="Proteomes" id="UP001139887">
    <property type="component" value="Unassembled WGS sequence"/>
</dbReference>
<dbReference type="AlphaFoldDB" id="A0A9W8LY63"/>
<comment type="caution">
    <text evidence="1">The sequence shown here is derived from an EMBL/GenBank/DDBJ whole genome shotgun (WGS) entry which is preliminary data.</text>
</comment>
<name>A0A9W8LY63_9FUNG</name>
<dbReference type="InterPro" id="IPR009097">
    <property type="entry name" value="Cyclic_Pdiesterase"/>
</dbReference>
<dbReference type="PANTHER" id="PTHR28141">
    <property type="entry name" value="2',3'-CYCLIC-NUCLEOTIDE 3'-PHOSPHODIESTERASE"/>
    <property type="match status" value="1"/>
</dbReference>
<dbReference type="OrthoDB" id="514292at2759"/>
<keyword evidence="2" id="KW-1185">Reference proteome</keyword>